<sequence>MELKALKQTVGMVVPVWFPPETPSEQVEELLSATLRDWEVFLLPERIVIVLDGCDWCFKPLKQVQETLKGEGWNIVLLERNLGKGGAVVAGMEKLIAAAEPQYIVVRDSDNDHWLTDLPRLWQLAQLMERERQTDHFIVIGRRNALHFPMSFTRGEWERIADEVLLEAAKFALAKDGKVPDLTYCAFHTDEPPDFMSGYKLFTVKSAKFACQAMKEEHERFPELDLMRYGWEGVPCLSVLLTGGLIGEVTRMTYRRQPVTGYGDQASADLYGRQILYALKRCGLKGETARILFDNTIRRSLLLTQQPQRDTLLEVRRRILTQLDAFSEIPDEGLRFF</sequence>
<evidence type="ECO:0008006" key="3">
    <source>
        <dbReference type="Google" id="ProtNLM"/>
    </source>
</evidence>
<dbReference type="SUPFAM" id="SSF53448">
    <property type="entry name" value="Nucleotide-diphospho-sugar transferases"/>
    <property type="match status" value="1"/>
</dbReference>
<reference evidence="1 2" key="1">
    <citation type="submission" date="2022-08" db="EMBL/GenBank/DDBJ databases">
        <title>Bacterial and archaeal communities from various locations to study Microbial Dark Matter (Phase II).</title>
        <authorList>
            <person name="Stepanauskas R."/>
        </authorList>
    </citation>
    <scope>NUCLEOTIDE SEQUENCE [LARGE SCALE GENOMIC DNA]</scope>
    <source>
        <strain evidence="1 2">PD1</strain>
    </source>
</reference>
<organism evidence="1 2">
    <name type="scientific">Candidatus Fervidibacter sacchari</name>
    <dbReference type="NCBI Taxonomy" id="1448929"/>
    <lineage>
        <taxon>Bacteria</taxon>
        <taxon>Candidatus Fervidibacterota</taxon>
        <taxon>Candidatus Fervidibacter</taxon>
    </lineage>
</organism>
<gene>
    <name evidence="1" type="ORF">M2350_001673</name>
</gene>
<proteinExistence type="predicted"/>
<keyword evidence="2" id="KW-1185">Reference proteome</keyword>
<evidence type="ECO:0000313" key="2">
    <source>
        <dbReference type="Proteomes" id="UP001204798"/>
    </source>
</evidence>
<dbReference type="InterPro" id="IPR029044">
    <property type="entry name" value="Nucleotide-diphossugar_trans"/>
</dbReference>
<accession>A0ABT2EN34</accession>
<evidence type="ECO:0000313" key="1">
    <source>
        <dbReference type="EMBL" id="MCS3919260.1"/>
    </source>
</evidence>
<dbReference type="Proteomes" id="UP001204798">
    <property type="component" value="Unassembled WGS sequence"/>
</dbReference>
<comment type="caution">
    <text evidence="1">The sequence shown here is derived from an EMBL/GenBank/DDBJ whole genome shotgun (WGS) entry which is preliminary data.</text>
</comment>
<name>A0ABT2EN34_9BACT</name>
<dbReference type="RefSeq" id="WP_259095508.1">
    <property type="nucleotide sequence ID" value="NZ_CP130454.1"/>
</dbReference>
<protein>
    <recommendedName>
        <fullName evidence="3">Glycosyltransferase 2-like domain-containing protein</fullName>
    </recommendedName>
</protein>
<dbReference type="EMBL" id="JANUCP010000003">
    <property type="protein sequence ID" value="MCS3919260.1"/>
    <property type="molecule type" value="Genomic_DNA"/>
</dbReference>